<proteinExistence type="predicted"/>
<name>A0A4R4WBJ7_9ACTN</name>
<dbReference type="Gene3D" id="3.10.450.50">
    <property type="match status" value="1"/>
</dbReference>
<gene>
    <name evidence="2" type="ORF">E1218_30195</name>
</gene>
<dbReference type="OrthoDB" id="8684708at2"/>
<dbReference type="SUPFAM" id="SSF54427">
    <property type="entry name" value="NTF2-like"/>
    <property type="match status" value="1"/>
</dbReference>
<keyword evidence="3" id="KW-1185">Reference proteome</keyword>
<evidence type="ECO:0000313" key="3">
    <source>
        <dbReference type="Proteomes" id="UP000295172"/>
    </source>
</evidence>
<dbReference type="Proteomes" id="UP000295172">
    <property type="component" value="Unassembled WGS sequence"/>
</dbReference>
<evidence type="ECO:0000313" key="2">
    <source>
        <dbReference type="EMBL" id="TDD16228.1"/>
    </source>
</evidence>
<feature type="domain" description="SnoaL-like" evidence="1">
    <location>
        <begin position="22"/>
        <end position="109"/>
    </location>
</feature>
<dbReference type="EMBL" id="SMKR01000181">
    <property type="protein sequence ID" value="TDD16228.1"/>
    <property type="molecule type" value="Genomic_DNA"/>
</dbReference>
<accession>A0A4R4WBJ7</accession>
<dbReference type="InterPro" id="IPR037401">
    <property type="entry name" value="SnoaL-like"/>
</dbReference>
<evidence type="ECO:0000259" key="1">
    <source>
        <dbReference type="Pfam" id="PF12680"/>
    </source>
</evidence>
<reference evidence="2 3" key="1">
    <citation type="submission" date="2019-02" db="EMBL/GenBank/DDBJ databases">
        <title>Draft genome sequences of novel Actinobacteria.</title>
        <authorList>
            <person name="Sahin N."/>
            <person name="Ay H."/>
            <person name="Saygin H."/>
        </authorList>
    </citation>
    <scope>NUCLEOTIDE SEQUENCE [LARGE SCALE GENOMIC DNA]</scope>
    <source>
        <strain evidence="2 3">16K104</strain>
    </source>
</reference>
<dbReference type="Pfam" id="PF12680">
    <property type="entry name" value="SnoaL_2"/>
    <property type="match status" value="1"/>
</dbReference>
<sequence length="114" mass="12897">MAKHLPRAIMRYLREADPQHKANAHDLLAAFAPDATVIDDDGRTYTGHDEILRWRASEGTEYTYTVEVSHVEKFDDTHYVVTNHLEGDFPGGVVDIIYRFTLADGLITKLEIAP</sequence>
<organism evidence="2 3">
    <name type="scientific">Kribbella turkmenica</name>
    <dbReference type="NCBI Taxonomy" id="2530375"/>
    <lineage>
        <taxon>Bacteria</taxon>
        <taxon>Bacillati</taxon>
        <taxon>Actinomycetota</taxon>
        <taxon>Actinomycetes</taxon>
        <taxon>Propionibacteriales</taxon>
        <taxon>Kribbellaceae</taxon>
        <taxon>Kribbella</taxon>
    </lineage>
</organism>
<dbReference type="AlphaFoldDB" id="A0A4R4WBJ7"/>
<dbReference type="InterPro" id="IPR032710">
    <property type="entry name" value="NTF2-like_dom_sf"/>
</dbReference>
<protein>
    <submittedName>
        <fullName evidence="2">Nuclear transport factor 2 family protein</fullName>
    </submittedName>
</protein>
<comment type="caution">
    <text evidence="2">The sequence shown here is derived from an EMBL/GenBank/DDBJ whole genome shotgun (WGS) entry which is preliminary data.</text>
</comment>